<dbReference type="AlphaFoldDB" id="A0A6J6Z3M9"/>
<reference evidence="1" key="1">
    <citation type="submission" date="2020-05" db="EMBL/GenBank/DDBJ databases">
        <authorList>
            <person name="Chiriac C."/>
            <person name="Salcher M."/>
            <person name="Ghai R."/>
            <person name="Kavagutti S V."/>
        </authorList>
    </citation>
    <scope>NUCLEOTIDE SEQUENCE</scope>
</reference>
<name>A0A6J6Z3M9_9ZZZZ</name>
<protein>
    <submittedName>
        <fullName evidence="1">Unannotated protein</fullName>
    </submittedName>
</protein>
<sequence length="156" mass="16680">MLVRDFIEVPVPLETAVGAVSDPGFWGHALDPELEPGAHVLLARFGIQGLCGHPSEPVHLRVGVPTHQPRGTIIDVQWRSGAGSGADPVMQADVTLSALGSRLVHLEFNGCYCGPGVLSAAPADRMMQHRVLEYAVRMILMRMARGLTVTPTEVLG</sequence>
<proteinExistence type="predicted"/>
<dbReference type="EMBL" id="CAFAAJ010000136">
    <property type="protein sequence ID" value="CAB4815184.1"/>
    <property type="molecule type" value="Genomic_DNA"/>
</dbReference>
<dbReference type="EMBL" id="CAFBON010000035">
    <property type="protein sequence ID" value="CAB4980355.1"/>
    <property type="molecule type" value="Genomic_DNA"/>
</dbReference>
<organism evidence="1">
    <name type="scientific">freshwater metagenome</name>
    <dbReference type="NCBI Taxonomy" id="449393"/>
    <lineage>
        <taxon>unclassified sequences</taxon>
        <taxon>metagenomes</taxon>
        <taxon>ecological metagenomes</taxon>
    </lineage>
</organism>
<evidence type="ECO:0000313" key="2">
    <source>
        <dbReference type="EMBL" id="CAB4980355.1"/>
    </source>
</evidence>
<accession>A0A6J6Z3M9</accession>
<evidence type="ECO:0000313" key="1">
    <source>
        <dbReference type="EMBL" id="CAB4815184.1"/>
    </source>
</evidence>
<gene>
    <name evidence="1" type="ORF">UFOPK3001_01838</name>
    <name evidence="2" type="ORF">UFOPK3954_00502</name>
</gene>